<feature type="transmembrane region" description="Helical" evidence="1">
    <location>
        <begin position="263"/>
        <end position="282"/>
    </location>
</feature>
<feature type="transmembrane region" description="Helical" evidence="1">
    <location>
        <begin position="421"/>
        <end position="442"/>
    </location>
</feature>
<feature type="transmembrane region" description="Helical" evidence="1">
    <location>
        <begin position="20"/>
        <end position="41"/>
    </location>
</feature>
<feature type="transmembrane region" description="Helical" evidence="1">
    <location>
        <begin position="163"/>
        <end position="181"/>
    </location>
</feature>
<keyword evidence="1" id="KW-0812">Transmembrane</keyword>
<keyword evidence="1" id="KW-1133">Transmembrane helix</keyword>
<organism evidence="2 3">
    <name type="scientific">Mesorhizobium calcicola</name>
    <dbReference type="NCBI Taxonomy" id="1300310"/>
    <lineage>
        <taxon>Bacteria</taxon>
        <taxon>Pseudomonadati</taxon>
        <taxon>Pseudomonadota</taxon>
        <taxon>Alphaproteobacteria</taxon>
        <taxon>Hyphomicrobiales</taxon>
        <taxon>Phyllobacteriaceae</taxon>
        <taxon>Mesorhizobium</taxon>
    </lineage>
</organism>
<feature type="transmembrane region" description="Helical" evidence="1">
    <location>
        <begin position="388"/>
        <end position="409"/>
    </location>
</feature>
<sequence>MNVLATETSMQNEALLKQPSFLRHAVSMALLFVLVLGIAGVNPFRQTLAPMDLLLAYPGWDNAGIDTPLVNIERSDALDHRLPNWREFRRELREGHIPLWNPIHQLGAVGIQAPIFEGLSIPFLIYALTPNEAMGYTFAILANYLLAAFGTYFLLFFMFRNRLAAVFGATVFAFCGFNIAWAHWPHVTTGALIPWVLATQLRYWQTGRLSWALGFSFSVALMALGGFPFVALLGAMSSLTLAVVLLCAELWSTGINQLAVRRAMGLGCAGIAGAFLALPGLLQVKDILGSTDLSSRTGGTWFTPYDIIYMFGFDFVNHFRVERIFSAGAPAALLALLALCLIFKFPNRFAFFGLIVAIFMLATVFGAAPAEFVEAIPGFGFNAWSRGSILFGLSAAILSSYTLSIMLSSKESVSPLKINSSYKLHAVLFLCVLQSINLGYWFRQYNARPDIDTFFPITPSISYVLSKILPGQSVVADDSFLVSGFLSNYRLPELFAHGFRTDAQRKIIADILPSYQTTYTASVIQCFDINFSSRDITYAAIRFLLIKDNCVDLDYETSGTGQRATLPLNSGALKGDLLIDKSMNATNVQVLLATYDQDFAPSAVTLDLYRDALLVAHAELPPEAIRNNQFATFRFNQDVPLAAGTYRYIISMIKPDSEKPLSAWAFETAGGATYQVGSNVFPGMPMIKIGDRVRTPQNFSTASVEPGISVIENHAVSGSAYYVNDLSGQPDADYGPVHLATYRPDDLTVEYSGATHGWVVFPIRINEDWRATLDGKPVELKKFLDFFPAVEVSGRSKIRFYYDSSHLLKTLELCIAGFAASVILLIVLTGRTSRPRTTG</sequence>
<evidence type="ECO:0000313" key="2">
    <source>
        <dbReference type="EMBL" id="MFD2056923.1"/>
    </source>
</evidence>
<feature type="transmembrane region" description="Helical" evidence="1">
    <location>
        <begin position="807"/>
        <end position="828"/>
    </location>
</feature>
<evidence type="ECO:0000256" key="1">
    <source>
        <dbReference type="SAM" id="Phobius"/>
    </source>
</evidence>
<dbReference type="RefSeq" id="WP_379024489.1">
    <property type="nucleotide sequence ID" value="NZ_JBHUGY010000048.1"/>
</dbReference>
<feature type="transmembrane region" description="Helical" evidence="1">
    <location>
        <begin position="324"/>
        <end position="342"/>
    </location>
</feature>
<feature type="transmembrane region" description="Helical" evidence="1">
    <location>
        <begin position="349"/>
        <end position="368"/>
    </location>
</feature>
<dbReference type="EMBL" id="JBHUGY010000048">
    <property type="protein sequence ID" value="MFD2056923.1"/>
    <property type="molecule type" value="Genomic_DNA"/>
</dbReference>
<protein>
    <recommendedName>
        <fullName evidence="4">YfhO family protein</fullName>
    </recommendedName>
</protein>
<evidence type="ECO:0008006" key="4">
    <source>
        <dbReference type="Google" id="ProtNLM"/>
    </source>
</evidence>
<reference evidence="3" key="1">
    <citation type="journal article" date="2019" name="Int. J. Syst. Evol. Microbiol.">
        <title>The Global Catalogue of Microorganisms (GCM) 10K type strain sequencing project: providing services to taxonomists for standard genome sequencing and annotation.</title>
        <authorList>
            <consortium name="The Broad Institute Genomics Platform"/>
            <consortium name="The Broad Institute Genome Sequencing Center for Infectious Disease"/>
            <person name="Wu L."/>
            <person name="Ma J."/>
        </authorList>
    </citation>
    <scope>NUCLEOTIDE SEQUENCE [LARGE SCALE GENOMIC DNA]</scope>
    <source>
        <strain evidence="3">CGMCC 1.16226</strain>
    </source>
</reference>
<accession>A0ABW4WLJ3</accession>
<feature type="transmembrane region" description="Helical" evidence="1">
    <location>
        <begin position="233"/>
        <end position="251"/>
    </location>
</feature>
<feature type="transmembrane region" description="Helical" evidence="1">
    <location>
        <begin position="134"/>
        <end position="156"/>
    </location>
</feature>
<comment type="caution">
    <text evidence="2">The sequence shown here is derived from an EMBL/GenBank/DDBJ whole genome shotgun (WGS) entry which is preliminary data.</text>
</comment>
<keyword evidence="1" id="KW-0472">Membrane</keyword>
<gene>
    <name evidence="2" type="ORF">ACFSQT_28735</name>
</gene>
<name>A0ABW4WLJ3_9HYPH</name>
<proteinExistence type="predicted"/>
<dbReference type="Proteomes" id="UP001597349">
    <property type="component" value="Unassembled WGS sequence"/>
</dbReference>
<evidence type="ECO:0000313" key="3">
    <source>
        <dbReference type="Proteomes" id="UP001597349"/>
    </source>
</evidence>
<keyword evidence="3" id="KW-1185">Reference proteome</keyword>